<proteinExistence type="predicted"/>
<dbReference type="SUPFAM" id="SSF56235">
    <property type="entry name" value="N-terminal nucleophile aminohydrolases (Ntn hydrolases)"/>
    <property type="match status" value="1"/>
</dbReference>
<sequence>MTYAMIGTWAMALSGVQRAAATLAADGTAGDAVETAIQVIEDDPSLTSVGYGGLPNEQGMVQLDGAYMNGDNFQIGAVAGVEDVASPIALARLLAKERVNNFLVGTGAEAYADQHGLARKNMLTSGAKTAWQKRQVEVGQGGRLTPYDGHDTVGMIALDARGHIRVGTSTSGLFMKHAGRVGDSPQPGNGFYADSAVGAAAATGLGEDLMKRPLCFEIVSLMAQGMPVQEAMDKAVYTFIDQLQARNGAVGEFSYIALDHQGNFGVATNVEFQYAVFSDRVAPRLYLAMPGNDHHVTITPA</sequence>
<protein>
    <submittedName>
        <fullName evidence="2">Isoaspartyl peptidase/L-asparaginase</fullName>
    </submittedName>
</protein>
<accession>A0ABW4CF85</accession>
<dbReference type="Pfam" id="PF01112">
    <property type="entry name" value="Asparaginase_2"/>
    <property type="match status" value="1"/>
</dbReference>
<feature type="chain" id="PRO_5047187248" evidence="1">
    <location>
        <begin position="20"/>
        <end position="301"/>
    </location>
</feature>
<dbReference type="Gene3D" id="3.60.20.30">
    <property type="entry name" value="(Glycosyl)asparaginase"/>
    <property type="match status" value="1"/>
</dbReference>
<dbReference type="EMBL" id="JBHTOC010000005">
    <property type="protein sequence ID" value="MFD1429460.1"/>
    <property type="molecule type" value="Genomic_DNA"/>
</dbReference>
<evidence type="ECO:0000313" key="3">
    <source>
        <dbReference type="Proteomes" id="UP001597196"/>
    </source>
</evidence>
<keyword evidence="3" id="KW-1185">Reference proteome</keyword>
<dbReference type="InterPro" id="IPR000246">
    <property type="entry name" value="Peptidase_T2"/>
</dbReference>
<dbReference type="InterPro" id="IPR029055">
    <property type="entry name" value="Ntn_hydrolases_N"/>
</dbReference>
<reference evidence="3" key="1">
    <citation type="journal article" date="2019" name="Int. J. Syst. Evol. Microbiol.">
        <title>The Global Catalogue of Microorganisms (GCM) 10K type strain sequencing project: providing services to taxonomists for standard genome sequencing and annotation.</title>
        <authorList>
            <consortium name="The Broad Institute Genomics Platform"/>
            <consortium name="The Broad Institute Genome Sequencing Center for Infectious Disease"/>
            <person name="Wu L."/>
            <person name="Ma J."/>
        </authorList>
    </citation>
    <scope>NUCLEOTIDE SEQUENCE [LARGE SCALE GENOMIC DNA]</scope>
    <source>
        <strain evidence="3">CCM 8980</strain>
    </source>
</reference>
<dbReference type="Proteomes" id="UP001597196">
    <property type="component" value="Unassembled WGS sequence"/>
</dbReference>
<gene>
    <name evidence="2" type="ORF">ACFQ4P_04245</name>
</gene>
<organism evidence="2 3">
    <name type="scientific">Lacticaseibacillus mingshuiensis</name>
    <dbReference type="NCBI Taxonomy" id="2799574"/>
    <lineage>
        <taxon>Bacteria</taxon>
        <taxon>Bacillati</taxon>
        <taxon>Bacillota</taxon>
        <taxon>Bacilli</taxon>
        <taxon>Lactobacillales</taxon>
        <taxon>Lactobacillaceae</taxon>
        <taxon>Lacticaseibacillus</taxon>
    </lineage>
</organism>
<evidence type="ECO:0000313" key="2">
    <source>
        <dbReference type="EMBL" id="MFD1429460.1"/>
    </source>
</evidence>
<dbReference type="PANTHER" id="PTHR10188">
    <property type="entry name" value="L-ASPARAGINASE"/>
    <property type="match status" value="1"/>
</dbReference>
<dbReference type="RefSeq" id="WP_203626977.1">
    <property type="nucleotide sequence ID" value="NZ_BOLQ01000009.1"/>
</dbReference>
<feature type="signal peptide" evidence="1">
    <location>
        <begin position="1"/>
        <end position="19"/>
    </location>
</feature>
<keyword evidence="1" id="KW-0732">Signal</keyword>
<name>A0ABW4CF85_9LACO</name>
<evidence type="ECO:0000256" key="1">
    <source>
        <dbReference type="SAM" id="SignalP"/>
    </source>
</evidence>
<comment type="caution">
    <text evidence="2">The sequence shown here is derived from an EMBL/GenBank/DDBJ whole genome shotgun (WGS) entry which is preliminary data.</text>
</comment>
<dbReference type="PANTHER" id="PTHR10188:SF6">
    <property type="entry name" value="N(4)-(BETA-N-ACETYLGLUCOSAMINYL)-L-ASPARAGINASE"/>
    <property type="match status" value="1"/>
</dbReference>